<dbReference type="InterPro" id="IPR010982">
    <property type="entry name" value="Lambda_DNA-bd_dom_sf"/>
</dbReference>
<dbReference type="InterPro" id="IPR001387">
    <property type="entry name" value="Cro/C1-type_HTH"/>
</dbReference>
<evidence type="ECO:0008006" key="6">
    <source>
        <dbReference type="Google" id="ProtNLM"/>
    </source>
</evidence>
<accession>A0AA48K9I8</accession>
<dbReference type="InterPro" id="IPR050807">
    <property type="entry name" value="TransReg_Diox_bact_type"/>
</dbReference>
<evidence type="ECO:0000256" key="1">
    <source>
        <dbReference type="ARBA" id="ARBA00023125"/>
    </source>
</evidence>
<dbReference type="CDD" id="cd00093">
    <property type="entry name" value="HTH_XRE"/>
    <property type="match status" value="1"/>
</dbReference>
<dbReference type="Gene3D" id="3.30.450.20">
    <property type="entry name" value="PAS domain"/>
    <property type="match status" value="1"/>
</dbReference>
<dbReference type="SMART" id="SM00091">
    <property type="entry name" value="PAS"/>
    <property type="match status" value="1"/>
</dbReference>
<dbReference type="NCBIfam" id="TIGR00229">
    <property type="entry name" value="sensory_box"/>
    <property type="match status" value="1"/>
</dbReference>
<dbReference type="InterPro" id="IPR000014">
    <property type="entry name" value="PAS"/>
</dbReference>
<dbReference type="GO" id="GO:0005829">
    <property type="term" value="C:cytosol"/>
    <property type="evidence" value="ECO:0007669"/>
    <property type="project" value="TreeGrafter"/>
</dbReference>
<dbReference type="InterPro" id="IPR035965">
    <property type="entry name" value="PAS-like_dom_sf"/>
</dbReference>
<dbReference type="PANTHER" id="PTHR46797:SF1">
    <property type="entry name" value="METHYLPHOSPHONATE SYNTHASE"/>
    <property type="match status" value="1"/>
</dbReference>
<sequence>MFDTGAHLRKVRKKFNLTLDQLAGRSGIDRGTISRIELGHVSPRIDTIACLCKAMNTSLPEFFSRGTAWTGPGDGGPQAGPVANLEAGAEPAKVTDIYWPVPRTMWQGLVDVVERFEALLAHSNELVLVLDGPGRVLYFSPGGEALLAHRTSEVLGTSVLDLVHPEDRTRFRTALTGGAPGAAESRTFRFRHRTGEWLAFQCTFTDQLENPSIRARILNAALA</sequence>
<gene>
    <name evidence="4" type="ORF">METEAL_22890</name>
</gene>
<dbReference type="PANTHER" id="PTHR46797">
    <property type="entry name" value="HTH-TYPE TRANSCRIPTIONAL REGULATOR"/>
    <property type="match status" value="1"/>
</dbReference>
<evidence type="ECO:0000313" key="4">
    <source>
        <dbReference type="EMBL" id="BDU73115.1"/>
    </source>
</evidence>
<proteinExistence type="predicted"/>
<dbReference type="SUPFAM" id="SSF55785">
    <property type="entry name" value="PYP-like sensor domain (PAS domain)"/>
    <property type="match status" value="1"/>
</dbReference>
<dbReference type="SUPFAM" id="SSF47413">
    <property type="entry name" value="lambda repressor-like DNA-binding domains"/>
    <property type="match status" value="1"/>
</dbReference>
<dbReference type="PROSITE" id="PS50112">
    <property type="entry name" value="PAS"/>
    <property type="match status" value="1"/>
</dbReference>
<dbReference type="Pfam" id="PF00989">
    <property type="entry name" value="PAS"/>
    <property type="match status" value="1"/>
</dbReference>
<dbReference type="PROSITE" id="PS50943">
    <property type="entry name" value="HTH_CROC1"/>
    <property type="match status" value="1"/>
</dbReference>
<dbReference type="SMART" id="SM00530">
    <property type="entry name" value="HTH_XRE"/>
    <property type="match status" value="1"/>
</dbReference>
<dbReference type="Proteomes" id="UP001238179">
    <property type="component" value="Chromosome"/>
</dbReference>
<dbReference type="KEGG" id="msil:METEAL_22890"/>
<feature type="domain" description="PAS" evidence="2">
    <location>
        <begin position="112"/>
        <end position="175"/>
    </location>
</feature>
<dbReference type="GO" id="GO:0003677">
    <property type="term" value="F:DNA binding"/>
    <property type="evidence" value="ECO:0007669"/>
    <property type="project" value="UniProtKB-KW"/>
</dbReference>
<dbReference type="InterPro" id="IPR013767">
    <property type="entry name" value="PAS_fold"/>
</dbReference>
<evidence type="ECO:0000259" key="2">
    <source>
        <dbReference type="PROSITE" id="PS50112"/>
    </source>
</evidence>
<organism evidence="4 5">
    <name type="scientific">Mesoterricola silvestris</name>
    <dbReference type="NCBI Taxonomy" id="2927979"/>
    <lineage>
        <taxon>Bacteria</taxon>
        <taxon>Pseudomonadati</taxon>
        <taxon>Acidobacteriota</taxon>
        <taxon>Holophagae</taxon>
        <taxon>Holophagales</taxon>
        <taxon>Holophagaceae</taxon>
        <taxon>Mesoterricola</taxon>
    </lineage>
</organism>
<dbReference type="AlphaFoldDB" id="A0AA48K9I8"/>
<dbReference type="RefSeq" id="WP_316411757.1">
    <property type="nucleotide sequence ID" value="NZ_AP027080.1"/>
</dbReference>
<keyword evidence="5" id="KW-1185">Reference proteome</keyword>
<name>A0AA48K9I8_9BACT</name>
<evidence type="ECO:0000259" key="3">
    <source>
        <dbReference type="PROSITE" id="PS50943"/>
    </source>
</evidence>
<reference evidence="5" key="1">
    <citation type="journal article" date="2023" name="Int. J. Syst. Evol. Microbiol.">
        <title>Mesoterricola silvestris gen. nov., sp. nov., Mesoterricola sediminis sp. nov., Geothrix oryzae sp. nov., Geothrix edaphica sp. nov., Geothrix rubra sp. nov., and Geothrix limicola sp. nov., six novel members of Acidobacteriota isolated from soils.</title>
        <authorList>
            <person name="Itoh H."/>
            <person name="Sugisawa Y."/>
            <person name="Mise K."/>
            <person name="Xu Z."/>
            <person name="Kuniyasu M."/>
            <person name="Ushijima N."/>
            <person name="Kawano K."/>
            <person name="Kobayashi E."/>
            <person name="Shiratori Y."/>
            <person name="Masuda Y."/>
            <person name="Senoo K."/>
        </authorList>
    </citation>
    <scope>NUCLEOTIDE SEQUENCE [LARGE SCALE GENOMIC DNA]</scope>
    <source>
        <strain evidence="5">W79</strain>
    </source>
</reference>
<protein>
    <recommendedName>
        <fullName evidence="6">PAS domain S-box-containing protein</fullName>
    </recommendedName>
</protein>
<keyword evidence="1" id="KW-0238">DNA-binding</keyword>
<feature type="domain" description="HTH cro/C1-type" evidence="3">
    <location>
        <begin position="8"/>
        <end position="62"/>
    </location>
</feature>
<dbReference type="Pfam" id="PF01381">
    <property type="entry name" value="HTH_3"/>
    <property type="match status" value="1"/>
</dbReference>
<dbReference type="EMBL" id="AP027080">
    <property type="protein sequence ID" value="BDU73115.1"/>
    <property type="molecule type" value="Genomic_DNA"/>
</dbReference>
<dbReference type="CDD" id="cd00130">
    <property type="entry name" value="PAS"/>
    <property type="match status" value="1"/>
</dbReference>
<dbReference type="Gene3D" id="1.10.260.40">
    <property type="entry name" value="lambda repressor-like DNA-binding domains"/>
    <property type="match status" value="1"/>
</dbReference>
<dbReference type="GO" id="GO:0003700">
    <property type="term" value="F:DNA-binding transcription factor activity"/>
    <property type="evidence" value="ECO:0007669"/>
    <property type="project" value="TreeGrafter"/>
</dbReference>
<evidence type="ECO:0000313" key="5">
    <source>
        <dbReference type="Proteomes" id="UP001238179"/>
    </source>
</evidence>